<reference evidence="1" key="1">
    <citation type="submission" date="2020-03" db="EMBL/GenBank/DDBJ databases">
        <title>The deep terrestrial virosphere.</title>
        <authorList>
            <person name="Holmfeldt K."/>
            <person name="Nilsson E."/>
            <person name="Simone D."/>
            <person name="Lopez-Fernandez M."/>
            <person name="Wu X."/>
            <person name="de Brujin I."/>
            <person name="Lundin D."/>
            <person name="Andersson A."/>
            <person name="Bertilsson S."/>
            <person name="Dopson M."/>
        </authorList>
    </citation>
    <scope>NUCLEOTIDE SEQUENCE</scope>
    <source>
        <strain evidence="1">MM171A00153</strain>
        <strain evidence="2">MM171B00165</strain>
    </source>
</reference>
<keyword evidence="1" id="KW-0489">Methyltransferase</keyword>
<sequence length="215" mass="23566">MAFPTWKLRTVLPVLFPDSVGLLLEPPEAKLNLGAGLGEGADEEFTNVDRGYQQAFHRTVQEGKLLVKADIRDLSGVFEPGSAAIVYTHHVLEHIPHSQAKAVLKHWVSLLRPGGLLYVCVPDILWAIACAIRGPTWQTVSPERRWAGPPISWEQVNGLIYQGSDHLAAWWSSALIGAMAEAGLDPVREWKGDRTKTASFLPSCETTVIGRKKAG</sequence>
<evidence type="ECO:0000313" key="2">
    <source>
        <dbReference type="EMBL" id="QJB04854.1"/>
    </source>
</evidence>
<dbReference type="InterPro" id="IPR029063">
    <property type="entry name" value="SAM-dependent_MTases_sf"/>
</dbReference>
<keyword evidence="1" id="KW-0808">Transferase</keyword>
<dbReference type="CDD" id="cd02440">
    <property type="entry name" value="AdoMet_MTases"/>
    <property type="match status" value="1"/>
</dbReference>
<dbReference type="SUPFAM" id="SSF53335">
    <property type="entry name" value="S-adenosyl-L-methionine-dependent methyltransferases"/>
    <property type="match status" value="1"/>
</dbReference>
<organism evidence="1">
    <name type="scientific">viral metagenome</name>
    <dbReference type="NCBI Taxonomy" id="1070528"/>
    <lineage>
        <taxon>unclassified sequences</taxon>
        <taxon>metagenomes</taxon>
        <taxon>organismal metagenomes</taxon>
    </lineage>
</organism>
<dbReference type="GO" id="GO:0008168">
    <property type="term" value="F:methyltransferase activity"/>
    <property type="evidence" value="ECO:0007669"/>
    <property type="project" value="UniProtKB-KW"/>
</dbReference>
<dbReference type="GO" id="GO:0032259">
    <property type="term" value="P:methylation"/>
    <property type="evidence" value="ECO:0007669"/>
    <property type="project" value="UniProtKB-KW"/>
</dbReference>
<gene>
    <name evidence="1" type="ORF">MM171A00153_0035</name>
    <name evidence="2" type="ORF">MM171B00165_0030</name>
</gene>
<dbReference type="Gene3D" id="3.40.50.150">
    <property type="entry name" value="Vaccinia Virus protein VP39"/>
    <property type="match status" value="1"/>
</dbReference>
<name>A0A6M3M6T0_9ZZZZ</name>
<dbReference type="Pfam" id="PF13489">
    <property type="entry name" value="Methyltransf_23"/>
    <property type="match status" value="1"/>
</dbReference>
<evidence type="ECO:0000313" key="1">
    <source>
        <dbReference type="EMBL" id="QJB01016.1"/>
    </source>
</evidence>
<protein>
    <submittedName>
        <fullName evidence="1">Putative methyltransferase</fullName>
    </submittedName>
</protein>
<dbReference type="EMBL" id="MT143891">
    <property type="protein sequence ID" value="QJB04854.1"/>
    <property type="molecule type" value="Genomic_DNA"/>
</dbReference>
<dbReference type="AlphaFoldDB" id="A0A6M3M6T0"/>
<proteinExistence type="predicted"/>
<accession>A0A6M3M6T0</accession>
<dbReference type="EMBL" id="MT143704">
    <property type="protein sequence ID" value="QJB01016.1"/>
    <property type="molecule type" value="Genomic_DNA"/>
</dbReference>